<dbReference type="InterPro" id="IPR037294">
    <property type="entry name" value="ABC_BtuC-like"/>
</dbReference>
<feature type="transmembrane region" description="Helical" evidence="8">
    <location>
        <begin position="55"/>
        <end position="78"/>
    </location>
</feature>
<comment type="similarity">
    <text evidence="2">Belongs to the binding-protein-dependent transport system permease family. FecCD subfamily.</text>
</comment>
<dbReference type="EMBL" id="JAUHPX010000006">
    <property type="protein sequence ID" value="MDN4488597.1"/>
    <property type="molecule type" value="Genomic_DNA"/>
</dbReference>
<keyword evidence="4" id="KW-1003">Cell membrane</keyword>
<evidence type="ECO:0000256" key="4">
    <source>
        <dbReference type="ARBA" id="ARBA00022475"/>
    </source>
</evidence>
<evidence type="ECO:0000256" key="2">
    <source>
        <dbReference type="ARBA" id="ARBA00007935"/>
    </source>
</evidence>
<accession>A0AAW7M615</accession>
<feature type="transmembrane region" description="Helical" evidence="8">
    <location>
        <begin position="115"/>
        <end position="133"/>
    </location>
</feature>
<keyword evidence="9" id="KW-0732">Signal</keyword>
<feature type="transmembrane region" description="Helical" evidence="8">
    <location>
        <begin position="229"/>
        <end position="261"/>
    </location>
</feature>
<dbReference type="GO" id="GO:0005886">
    <property type="term" value="C:plasma membrane"/>
    <property type="evidence" value="ECO:0007669"/>
    <property type="project" value="UniProtKB-SubCell"/>
</dbReference>
<feature type="signal peptide" evidence="9">
    <location>
        <begin position="1"/>
        <end position="32"/>
    </location>
</feature>
<feature type="transmembrane region" description="Helical" evidence="8">
    <location>
        <begin position="90"/>
        <end position="109"/>
    </location>
</feature>
<evidence type="ECO:0000256" key="5">
    <source>
        <dbReference type="ARBA" id="ARBA00022692"/>
    </source>
</evidence>
<dbReference type="Proteomes" id="UP001172737">
    <property type="component" value="Unassembled WGS sequence"/>
</dbReference>
<dbReference type="InterPro" id="IPR000522">
    <property type="entry name" value="ABC_transptr_permease_BtuC"/>
</dbReference>
<dbReference type="GO" id="GO:0022857">
    <property type="term" value="F:transmembrane transporter activity"/>
    <property type="evidence" value="ECO:0007669"/>
    <property type="project" value="InterPro"/>
</dbReference>
<evidence type="ECO:0000256" key="3">
    <source>
        <dbReference type="ARBA" id="ARBA00022448"/>
    </source>
</evidence>
<evidence type="ECO:0000256" key="8">
    <source>
        <dbReference type="SAM" id="Phobius"/>
    </source>
</evidence>
<dbReference type="GO" id="GO:0033214">
    <property type="term" value="P:siderophore-iron import into cell"/>
    <property type="evidence" value="ECO:0007669"/>
    <property type="project" value="TreeGrafter"/>
</dbReference>
<comment type="subcellular location">
    <subcellularLocation>
        <location evidence="1">Cell membrane</location>
        <topology evidence="1">Multi-pass membrane protein</topology>
    </subcellularLocation>
</comment>
<dbReference type="PANTHER" id="PTHR30472:SF27">
    <property type="entry name" value="PETROBACTIN IMPORT SYSTEM PERMEASE PROTEIN YCLN"/>
    <property type="match status" value="1"/>
</dbReference>
<dbReference type="PANTHER" id="PTHR30472">
    <property type="entry name" value="FERRIC ENTEROBACTIN TRANSPORT SYSTEM PERMEASE PROTEIN"/>
    <property type="match status" value="1"/>
</dbReference>
<comment type="caution">
    <text evidence="10">The sequence shown here is derived from an EMBL/GenBank/DDBJ whole genome shotgun (WGS) entry which is preliminary data.</text>
</comment>
<dbReference type="RefSeq" id="WP_301120671.1">
    <property type="nucleotide sequence ID" value="NZ_JAUHPX010000006.1"/>
</dbReference>
<feature type="chain" id="PRO_5043913902" evidence="9">
    <location>
        <begin position="33"/>
        <end position="328"/>
    </location>
</feature>
<evidence type="ECO:0000256" key="7">
    <source>
        <dbReference type="ARBA" id="ARBA00023136"/>
    </source>
</evidence>
<keyword evidence="7 8" id="KW-0472">Membrane</keyword>
<feature type="transmembrane region" description="Helical" evidence="8">
    <location>
        <begin position="191"/>
        <end position="209"/>
    </location>
</feature>
<keyword evidence="11" id="KW-1185">Reference proteome</keyword>
<gene>
    <name evidence="10" type="ORF">QQX10_10500</name>
</gene>
<evidence type="ECO:0000313" key="10">
    <source>
        <dbReference type="EMBL" id="MDN4488597.1"/>
    </source>
</evidence>
<dbReference type="Pfam" id="PF01032">
    <property type="entry name" value="FecCD"/>
    <property type="match status" value="1"/>
</dbReference>
<feature type="transmembrane region" description="Helical" evidence="8">
    <location>
        <begin position="300"/>
        <end position="319"/>
    </location>
</feature>
<sequence>MTSLRGRTAAVTLGVAAAVVALLAVASLAVGAATLDWGAVLTDPEQLRLVTVSRIPRTAAVILAGAAMAVAGLIMQALTRNRYVAPTTAGTIDAAGLGVLVAVLLFAGASVMAKIGIALVFAFAGTALFLLLVERLRLREMIMVPLLGLVLGGIFRATTEMIAYRANLTQTVQVWMNGDFSGVIEGRYETLWLAGAAAAAAYLMAHHLTAAGMGREIATSVGLPYRATLAAGLGVASFATAVVVVTVGAIPFLGLIVPNVVTLLVGDNLRRALPVTALGGAALVLACDLIGRLVIHPYEIPVSSVVGVLGAGVLLALILRKGNRFARA</sequence>
<dbReference type="CDD" id="cd06550">
    <property type="entry name" value="TM_ABC_iron-siderophores_like"/>
    <property type="match status" value="1"/>
</dbReference>
<dbReference type="Gene3D" id="1.10.3470.10">
    <property type="entry name" value="ABC transporter involved in vitamin B12 uptake, BtuC"/>
    <property type="match status" value="1"/>
</dbReference>
<dbReference type="AlphaFoldDB" id="A0AAW7M615"/>
<evidence type="ECO:0000256" key="1">
    <source>
        <dbReference type="ARBA" id="ARBA00004651"/>
    </source>
</evidence>
<protein>
    <submittedName>
        <fullName evidence="10">Iron chelate uptake ABC transporter family permease subunit</fullName>
    </submittedName>
</protein>
<reference evidence="10" key="1">
    <citation type="submission" date="2023-06" db="EMBL/GenBank/DDBJ databases">
        <title>Sysu t00039.</title>
        <authorList>
            <person name="Gao L."/>
            <person name="Fang B.-Z."/>
            <person name="Li W.-J."/>
        </authorList>
    </citation>
    <scope>NUCLEOTIDE SEQUENCE</scope>
    <source>
        <strain evidence="10">SYSU T00039</strain>
    </source>
</reference>
<proteinExistence type="inferred from homology"/>
<keyword evidence="6 8" id="KW-1133">Transmembrane helix</keyword>
<evidence type="ECO:0000256" key="9">
    <source>
        <dbReference type="SAM" id="SignalP"/>
    </source>
</evidence>
<keyword evidence="3" id="KW-0813">Transport</keyword>
<organism evidence="10 11">
    <name type="scientific">Demequina lignilytica</name>
    <dbReference type="NCBI Taxonomy" id="3051663"/>
    <lineage>
        <taxon>Bacteria</taxon>
        <taxon>Bacillati</taxon>
        <taxon>Actinomycetota</taxon>
        <taxon>Actinomycetes</taxon>
        <taxon>Micrococcales</taxon>
        <taxon>Demequinaceae</taxon>
        <taxon>Demequina</taxon>
    </lineage>
</organism>
<feature type="transmembrane region" description="Helical" evidence="8">
    <location>
        <begin position="273"/>
        <end position="294"/>
    </location>
</feature>
<name>A0AAW7M615_9MICO</name>
<evidence type="ECO:0000256" key="6">
    <source>
        <dbReference type="ARBA" id="ARBA00022989"/>
    </source>
</evidence>
<evidence type="ECO:0000313" key="11">
    <source>
        <dbReference type="Proteomes" id="UP001172737"/>
    </source>
</evidence>
<dbReference type="SUPFAM" id="SSF81345">
    <property type="entry name" value="ABC transporter involved in vitamin B12 uptake, BtuC"/>
    <property type="match status" value="1"/>
</dbReference>
<keyword evidence="5 8" id="KW-0812">Transmembrane</keyword>